<dbReference type="RefSeq" id="WP_252797056.1">
    <property type="nucleotide sequence ID" value="NZ_CP097118.1"/>
</dbReference>
<dbReference type="EMBL" id="CP097118">
    <property type="protein sequence ID" value="USS87766.1"/>
    <property type="molecule type" value="Genomic_DNA"/>
</dbReference>
<dbReference type="InterPro" id="IPR022372">
    <property type="entry name" value="Accessory_SS_Asp1"/>
</dbReference>
<evidence type="ECO:0000313" key="2">
    <source>
        <dbReference type="Proteomes" id="UP001057025"/>
    </source>
</evidence>
<proteinExistence type="predicted"/>
<reference evidence="1" key="1">
    <citation type="submission" date="2022-05" db="EMBL/GenBank/DDBJ databases">
        <authorList>
            <person name="Oliphant S.A."/>
            <person name="Watson-Haigh N.S."/>
            <person name="Sumby K.M."/>
            <person name="Gardner J.M."/>
            <person name="Jiranek V."/>
        </authorList>
    </citation>
    <scope>NUCLEOTIDE SEQUENCE</scope>
    <source>
        <strain evidence="1">KI11_C11</strain>
    </source>
</reference>
<dbReference type="Proteomes" id="UP001057025">
    <property type="component" value="Chromosome"/>
</dbReference>
<evidence type="ECO:0000313" key="1">
    <source>
        <dbReference type="EMBL" id="USS87766.1"/>
    </source>
</evidence>
<name>A0ABY5BTZ6_9LACO</name>
<organism evidence="1 2">
    <name type="scientific">Fructilactobacillus hinvesii</name>
    <dbReference type="NCBI Taxonomy" id="2940300"/>
    <lineage>
        <taxon>Bacteria</taxon>
        <taxon>Bacillati</taxon>
        <taxon>Bacillota</taxon>
        <taxon>Bacilli</taxon>
        <taxon>Lactobacillales</taxon>
        <taxon>Lactobacillaceae</taxon>
        <taxon>Fructilactobacillus</taxon>
    </lineage>
</organism>
<sequence length="531" mass="61282">MVLIIPNFSDRHGQPLKDLSEVVLAQMLLETEQPVELAILQPSLTLKRDLQDLGMPDIPYWDAFADLQEVHDVEGMPITIYDFSLPDDVEPFFNVTGNQIMLYRDQKTVAQVNTHRQTEVERITYYREDGSQQLDDYSADGFLSTITQLLPTGQVDKKTWFTPFHKPVFSMDQRGQFRIESQFRSHFQRDTYPSLEALVQERYQQHFQVPKQVIVAYRSGAMQTNQFHLALPADHMIGLLESGVDFNEIKQLSDLYPRLQWVFPSQKMADHFQHTAGVTLSNSISAIEPYPTTFSPGSSNELEAQLIYWQIRNQSEAQLTTAVQTLLPELFTNDQLVLLIGGNEQVQTVIRQLQDDWMLNELGVDVNSDDYQRYIEMGKPTNFQTESEWLDYLDTQITDDDAEFAEADLHHYYQASLFNEQIQYLKPKEQTNDLFQRVRLFIDMSNQADLKRQVAAVSAGVPMISTAPTDLIRNEANGFENQDLTNLVEQMNYFIKHLHHWNQAVVASVDLMETYERNQILGRWKGVLGHG</sequence>
<protein>
    <submittedName>
        <fullName evidence="1">Accessory Sec system glycosyltransferase Asp1</fullName>
    </submittedName>
</protein>
<keyword evidence="2" id="KW-1185">Reference proteome</keyword>
<dbReference type="PROSITE" id="PS50096">
    <property type="entry name" value="IQ"/>
    <property type="match status" value="1"/>
</dbReference>
<gene>
    <name evidence="1" type="primary">asp1</name>
    <name evidence="1" type="ORF">M3M39_06595</name>
</gene>
<dbReference type="Pfam" id="PF16993">
    <property type="entry name" value="Asp1"/>
    <property type="match status" value="1"/>
</dbReference>
<accession>A0ABY5BTZ6</accession>